<evidence type="ECO:0000313" key="8">
    <source>
        <dbReference type="EMBL" id="PAA52702.1"/>
    </source>
</evidence>
<organism evidence="8 9">
    <name type="scientific">Macrostomum lignano</name>
    <dbReference type="NCBI Taxonomy" id="282301"/>
    <lineage>
        <taxon>Eukaryota</taxon>
        <taxon>Metazoa</taxon>
        <taxon>Spiralia</taxon>
        <taxon>Lophotrochozoa</taxon>
        <taxon>Platyhelminthes</taxon>
        <taxon>Rhabditophora</taxon>
        <taxon>Macrostomorpha</taxon>
        <taxon>Macrostomida</taxon>
        <taxon>Macrostomidae</taxon>
        <taxon>Macrostomum</taxon>
    </lineage>
</organism>
<dbReference type="EMBL" id="NIVC01003196">
    <property type="protein sequence ID" value="PAA52702.1"/>
    <property type="molecule type" value="Genomic_DNA"/>
</dbReference>
<evidence type="ECO:0000313" key="9">
    <source>
        <dbReference type="Proteomes" id="UP000215902"/>
    </source>
</evidence>
<gene>
    <name evidence="8" type="ORF">BOX15_Mlig031578g2</name>
</gene>
<protein>
    <recommendedName>
        <fullName evidence="7">Phospholipase B-like</fullName>
        <ecNumber evidence="7">3.1.1.-</ecNumber>
    </recommendedName>
</protein>
<evidence type="ECO:0000256" key="7">
    <source>
        <dbReference type="RuleBase" id="RU364138"/>
    </source>
</evidence>
<comment type="similarity">
    <text evidence="1 7">Belongs to the phospholipase B-like family.</text>
</comment>
<accession>A0A267DW35</accession>
<dbReference type="AlphaFoldDB" id="A0A267DW35"/>
<evidence type="ECO:0000256" key="5">
    <source>
        <dbReference type="ARBA" id="ARBA00023098"/>
    </source>
</evidence>
<dbReference type="Pfam" id="PF04916">
    <property type="entry name" value="Phospholip_B"/>
    <property type="match status" value="1"/>
</dbReference>
<dbReference type="STRING" id="282301.A0A267DW35"/>
<name>A0A267DW35_9PLAT</name>
<dbReference type="OrthoDB" id="443524at2759"/>
<dbReference type="GO" id="GO:0004620">
    <property type="term" value="F:phospholipase activity"/>
    <property type="evidence" value="ECO:0007669"/>
    <property type="project" value="InterPro"/>
</dbReference>
<dbReference type="PANTHER" id="PTHR12370:SF1">
    <property type="entry name" value="PHOSPHOLIPASE B-LIKE 1"/>
    <property type="match status" value="1"/>
</dbReference>
<comment type="caution">
    <text evidence="8">The sequence shown here is derived from an EMBL/GenBank/DDBJ whole genome shotgun (WGS) entry which is preliminary data.</text>
</comment>
<proteinExistence type="inferred from homology"/>
<dbReference type="InterPro" id="IPR007000">
    <property type="entry name" value="PLipase_B-like"/>
</dbReference>
<keyword evidence="9" id="KW-1185">Reference proteome</keyword>
<dbReference type="Proteomes" id="UP000215902">
    <property type="component" value="Unassembled WGS sequence"/>
</dbReference>
<evidence type="ECO:0000256" key="1">
    <source>
        <dbReference type="ARBA" id="ARBA00007835"/>
    </source>
</evidence>
<evidence type="ECO:0000256" key="4">
    <source>
        <dbReference type="ARBA" id="ARBA00022963"/>
    </source>
</evidence>
<evidence type="ECO:0000256" key="6">
    <source>
        <dbReference type="ARBA" id="ARBA00023180"/>
    </source>
</evidence>
<feature type="chain" id="PRO_5011817134" description="Phospholipase B-like" evidence="7">
    <location>
        <begin position="19"/>
        <end position="606"/>
    </location>
</feature>
<dbReference type="EC" id="3.1.1.-" evidence="7"/>
<dbReference type="GO" id="GO:0009395">
    <property type="term" value="P:phospholipid catabolic process"/>
    <property type="evidence" value="ECO:0007669"/>
    <property type="project" value="TreeGrafter"/>
</dbReference>
<keyword evidence="6" id="KW-0325">Glycoprotein</keyword>
<comment type="function">
    <text evidence="7">Putative phospholipase.</text>
</comment>
<dbReference type="PANTHER" id="PTHR12370">
    <property type="entry name" value="PHOSPHOLIPASE B-RELATED"/>
    <property type="match status" value="1"/>
</dbReference>
<evidence type="ECO:0000256" key="2">
    <source>
        <dbReference type="ARBA" id="ARBA00022729"/>
    </source>
</evidence>
<reference evidence="8 9" key="1">
    <citation type="submission" date="2017-06" db="EMBL/GenBank/DDBJ databases">
        <title>A platform for efficient transgenesis in Macrostomum lignano, a flatworm model organism for stem cell research.</title>
        <authorList>
            <person name="Berezikov E."/>
        </authorList>
    </citation>
    <scope>NUCLEOTIDE SEQUENCE [LARGE SCALE GENOMIC DNA]</scope>
    <source>
        <strain evidence="8">DV1</strain>
        <tissue evidence="8">Whole organism</tissue>
    </source>
</reference>
<keyword evidence="5 7" id="KW-0443">Lipid metabolism</keyword>
<feature type="signal peptide" evidence="7">
    <location>
        <begin position="1"/>
        <end position="18"/>
    </location>
</feature>
<dbReference type="Gene3D" id="3.60.60.30">
    <property type="match status" value="1"/>
</dbReference>
<keyword evidence="4 7" id="KW-0442">Lipid degradation</keyword>
<keyword evidence="2 7" id="KW-0732">Signal</keyword>
<sequence length="606" mass="67034">MLLLWLATTVIVTTTALSARIRREIPPRVADASGCLNVTVGPGETLRSLSVYFYSGEGYYIRDGCIDPNATAFGYFADGVNATGWDRLEVTVSAAAAYTDNDQDYIDKNRAAMFAAGLLEGLLTSDRIEAHFVNLADTIIPKGDANLTERLKDWLDEQADWAQNFSDSNPQDAMARNVGYLLAQFQGLINGFSLASTSQSPKFVLHFINAAADSSDVLNVLTDRWPDWKQMGPAQFAQFVARTGHCTALIRLLPGLEDLLAAHNTWNAYSATLRSFKHYDFRLDNDTSFVGGRQSFGGYPGTLASLDAFYVLNDRMLLLQTTNSVFNKTLFKSISPRSLLAWQRVRAANQLAETGQQWAKQFSRFNSGTYNNQYMLVDLNKFKRNASLDNGALTIVEQIPGLVRYSDQTAILRTGYWPSYNVPFHQDVYQLSGYPEVVKKFGLDYSYQLAPRAKILRRDAVNQAGSLDGMRRLMRSSRYRTDPYSERDPCKCLCCRGDLLTRSGSADSPAAFGCYDAKVTSSDLLSRGGTKSGVWAISGPTVDDGRLKPFSWASFAPTSATPCCPGSTILAGCWCSQGCSDFRSLCRLFPLVVNLHDPDNSNNYNL</sequence>
<dbReference type="GO" id="GO:0005576">
    <property type="term" value="C:extracellular region"/>
    <property type="evidence" value="ECO:0007669"/>
    <property type="project" value="TreeGrafter"/>
</dbReference>
<evidence type="ECO:0000256" key="3">
    <source>
        <dbReference type="ARBA" id="ARBA00022801"/>
    </source>
</evidence>
<keyword evidence="3 7" id="KW-0378">Hydrolase</keyword>